<proteinExistence type="predicted"/>
<organism evidence="2 3">
    <name type="scientific">Rhizopus delemar (strain RA 99-880 / ATCC MYA-4621 / FGSC 9543 / NRRL 43880)</name>
    <name type="common">Mucormycosis agent</name>
    <name type="synonym">Rhizopus arrhizus var. delemar</name>
    <dbReference type="NCBI Taxonomy" id="246409"/>
    <lineage>
        <taxon>Eukaryota</taxon>
        <taxon>Fungi</taxon>
        <taxon>Fungi incertae sedis</taxon>
        <taxon>Mucoromycota</taxon>
        <taxon>Mucoromycotina</taxon>
        <taxon>Mucoromycetes</taxon>
        <taxon>Mucorales</taxon>
        <taxon>Mucorineae</taxon>
        <taxon>Rhizopodaceae</taxon>
        <taxon>Rhizopus</taxon>
    </lineage>
</organism>
<keyword evidence="1" id="KW-0812">Transmembrane</keyword>
<gene>
    <name evidence="2" type="ORF">RO3G_14055</name>
</gene>
<evidence type="ECO:0000313" key="3">
    <source>
        <dbReference type="Proteomes" id="UP000009138"/>
    </source>
</evidence>
<keyword evidence="3" id="KW-1185">Reference proteome</keyword>
<dbReference type="GeneID" id="93621020"/>
<protein>
    <submittedName>
        <fullName evidence="2">Uncharacterized protein</fullName>
    </submittedName>
</protein>
<dbReference type="EMBL" id="CH476744">
    <property type="protein sequence ID" value="EIE89344.1"/>
    <property type="molecule type" value="Genomic_DNA"/>
</dbReference>
<dbReference type="Proteomes" id="UP000009138">
    <property type="component" value="Unassembled WGS sequence"/>
</dbReference>
<dbReference type="AlphaFoldDB" id="I1CLL4"/>
<name>I1CLL4_RHIO9</name>
<keyword evidence="1" id="KW-0472">Membrane</keyword>
<keyword evidence="1" id="KW-1133">Transmembrane helix</keyword>
<sequence length="121" mass="13179">MSDLTILFCLPSGKITVGASGVVPFLLGVIGVLGVFAGVRGDLVAIRGDFIGVRGDFPGVRLIFWLFFGVLSFFLGKFLLLPTTDNTDFVRLEDNAILCECFNLVGSTRSWLHDFIMTKVS</sequence>
<dbReference type="VEuPathDB" id="FungiDB:RO3G_14055"/>
<accession>I1CLL4</accession>
<dbReference type="InParanoid" id="I1CLL4"/>
<feature type="transmembrane region" description="Helical" evidence="1">
    <location>
        <begin position="15"/>
        <end position="39"/>
    </location>
</feature>
<feature type="transmembrane region" description="Helical" evidence="1">
    <location>
        <begin position="60"/>
        <end position="80"/>
    </location>
</feature>
<evidence type="ECO:0000256" key="1">
    <source>
        <dbReference type="SAM" id="Phobius"/>
    </source>
</evidence>
<dbReference type="RefSeq" id="XP_067524740.1">
    <property type="nucleotide sequence ID" value="XM_067668639.1"/>
</dbReference>
<evidence type="ECO:0000313" key="2">
    <source>
        <dbReference type="EMBL" id="EIE89344.1"/>
    </source>
</evidence>
<reference evidence="2 3" key="1">
    <citation type="journal article" date="2009" name="PLoS Genet.">
        <title>Genomic analysis of the basal lineage fungus Rhizopus oryzae reveals a whole-genome duplication.</title>
        <authorList>
            <person name="Ma L.-J."/>
            <person name="Ibrahim A.S."/>
            <person name="Skory C."/>
            <person name="Grabherr M.G."/>
            <person name="Burger G."/>
            <person name="Butler M."/>
            <person name="Elias M."/>
            <person name="Idnurm A."/>
            <person name="Lang B.F."/>
            <person name="Sone T."/>
            <person name="Abe A."/>
            <person name="Calvo S.E."/>
            <person name="Corrochano L.M."/>
            <person name="Engels R."/>
            <person name="Fu J."/>
            <person name="Hansberg W."/>
            <person name="Kim J.-M."/>
            <person name="Kodira C.D."/>
            <person name="Koehrsen M.J."/>
            <person name="Liu B."/>
            <person name="Miranda-Saavedra D."/>
            <person name="O'Leary S."/>
            <person name="Ortiz-Castellanos L."/>
            <person name="Poulter R."/>
            <person name="Rodriguez-Romero J."/>
            <person name="Ruiz-Herrera J."/>
            <person name="Shen Y.-Q."/>
            <person name="Zeng Q."/>
            <person name="Galagan J."/>
            <person name="Birren B.W."/>
            <person name="Cuomo C.A."/>
            <person name="Wickes B.L."/>
        </authorList>
    </citation>
    <scope>NUCLEOTIDE SEQUENCE [LARGE SCALE GENOMIC DNA]</scope>
    <source>
        <strain evidence="3">RA 99-880 / ATCC MYA-4621 / FGSC 9543 / NRRL 43880</strain>
    </source>
</reference>